<dbReference type="CDD" id="cd07041">
    <property type="entry name" value="STAS_RsbR_RsbS_like"/>
    <property type="match status" value="1"/>
</dbReference>
<dbReference type="RefSeq" id="WP_074598201.1">
    <property type="nucleotide sequence ID" value="NZ_FNHF01000001.1"/>
</dbReference>
<keyword evidence="3" id="KW-1185">Reference proteome</keyword>
<dbReference type="PROSITE" id="PS50801">
    <property type="entry name" value="STAS"/>
    <property type="match status" value="1"/>
</dbReference>
<evidence type="ECO:0000313" key="3">
    <source>
        <dbReference type="Proteomes" id="UP000182347"/>
    </source>
</evidence>
<dbReference type="EMBL" id="FNHF01000001">
    <property type="protein sequence ID" value="SDM01957.1"/>
    <property type="molecule type" value="Genomic_DNA"/>
</dbReference>
<dbReference type="Gene3D" id="3.30.1380.20">
    <property type="entry name" value="Trafficking protein particle complex subunit 3"/>
    <property type="match status" value="1"/>
</dbReference>
<dbReference type="InterPro" id="IPR036513">
    <property type="entry name" value="STAS_dom_sf"/>
</dbReference>
<dbReference type="Pfam" id="PF01740">
    <property type="entry name" value="STAS"/>
    <property type="match status" value="1"/>
</dbReference>
<dbReference type="STRING" id="482461.SAMN05216244_1561"/>
<feature type="domain" description="STAS" evidence="1">
    <location>
        <begin position="213"/>
        <end position="325"/>
    </location>
</feature>
<dbReference type="AlphaFoldDB" id="A0A1G9PUN5"/>
<evidence type="ECO:0000313" key="2">
    <source>
        <dbReference type="EMBL" id="SDM01957.1"/>
    </source>
</evidence>
<protein>
    <submittedName>
        <fullName evidence="2">Anti-anti-sigma regulatory factor (Antagonist of anti-sigma factor)</fullName>
    </submittedName>
</protein>
<proteinExistence type="predicted"/>
<organism evidence="2 3">
    <name type="scientific">Sediminibacillus halophilus</name>
    <dbReference type="NCBI Taxonomy" id="482461"/>
    <lineage>
        <taxon>Bacteria</taxon>
        <taxon>Bacillati</taxon>
        <taxon>Bacillota</taxon>
        <taxon>Bacilli</taxon>
        <taxon>Bacillales</taxon>
        <taxon>Bacillaceae</taxon>
        <taxon>Sediminibacillus</taxon>
    </lineage>
</organism>
<gene>
    <name evidence="2" type="ORF">SAMN05216244_1561</name>
</gene>
<dbReference type="Gene3D" id="3.30.750.24">
    <property type="entry name" value="STAS domain"/>
    <property type="match status" value="1"/>
</dbReference>
<dbReference type="InterPro" id="IPR002645">
    <property type="entry name" value="STAS_dom"/>
</dbReference>
<dbReference type="InterPro" id="IPR024096">
    <property type="entry name" value="NO_sig/Golgi_transp_ligand-bd"/>
</dbReference>
<dbReference type="SUPFAM" id="SSF111126">
    <property type="entry name" value="Ligand-binding domain in the NO signalling and Golgi transport"/>
    <property type="match status" value="1"/>
</dbReference>
<sequence length="335" mass="37496">MSESVLEKHASYTWLPKEGSMRFEGQDVIIFWIETAMKSFVDTIEEVSGNAAANVVMETAGFRMGNIVSDFFKQDCINNVITSFPDIYAAAGWCDLEVVDFSEEKKTAVIRVRNSWEYKVNKVQGKQKMSTFLPGHFAGTLTGLFGQNTGFSVVKSQLEGDEYDEIHYYPSDGHPVRDIHHFTRIKEQEEISRLEKMVEERTETLTTLVKEISSPLIPVLDGIVVMPLIGKYDETRADDLLNKTLKSLPEYQANFLILDVTGLDDDLDAYSISLLQSLTHSSELLGTKSAIVGISPHLSMKLIEAKVDMKGLNCFSTLKHAIHFALAQEGKQIIG</sequence>
<dbReference type="SUPFAM" id="SSF52091">
    <property type="entry name" value="SpoIIaa-like"/>
    <property type="match status" value="1"/>
</dbReference>
<dbReference type="PANTHER" id="PTHR33745:SF8">
    <property type="entry name" value="BLUE-LIGHT PHOTORECEPTOR"/>
    <property type="match status" value="1"/>
</dbReference>
<dbReference type="InterPro" id="IPR051932">
    <property type="entry name" value="Bact_StressResp_Reg"/>
</dbReference>
<dbReference type="Proteomes" id="UP000182347">
    <property type="component" value="Unassembled WGS sequence"/>
</dbReference>
<dbReference type="PANTHER" id="PTHR33745">
    <property type="entry name" value="RSBT ANTAGONIST PROTEIN RSBS-RELATED"/>
    <property type="match status" value="1"/>
</dbReference>
<reference evidence="3" key="1">
    <citation type="submission" date="2016-10" db="EMBL/GenBank/DDBJ databases">
        <authorList>
            <person name="Varghese N."/>
            <person name="Submissions S."/>
        </authorList>
    </citation>
    <scope>NUCLEOTIDE SEQUENCE [LARGE SCALE GENOMIC DNA]</scope>
    <source>
        <strain evidence="3">CGMCC 1.6199</strain>
    </source>
</reference>
<accession>A0A1G9PUN5</accession>
<name>A0A1G9PUN5_9BACI</name>
<evidence type="ECO:0000259" key="1">
    <source>
        <dbReference type="PROSITE" id="PS50801"/>
    </source>
</evidence>